<name>A0A9X1N073_9GAMM</name>
<protein>
    <recommendedName>
        <fullName evidence="3">Lipoprotein</fullName>
    </recommendedName>
</protein>
<organism evidence="1 2">
    <name type="scientific">Limnobaculum eriocheiris</name>
    <dbReference type="NCBI Taxonomy" id="2897391"/>
    <lineage>
        <taxon>Bacteria</taxon>
        <taxon>Pseudomonadati</taxon>
        <taxon>Pseudomonadota</taxon>
        <taxon>Gammaproteobacteria</taxon>
        <taxon>Enterobacterales</taxon>
        <taxon>Budviciaceae</taxon>
        <taxon>Limnobaculum</taxon>
    </lineage>
</organism>
<proteinExistence type="predicted"/>
<dbReference type="RefSeq" id="WP_230611283.1">
    <property type="nucleotide sequence ID" value="NZ_JAJNAG010000054.1"/>
</dbReference>
<dbReference type="EMBL" id="JAJNAG010000054">
    <property type="protein sequence ID" value="MCD1127440.1"/>
    <property type="molecule type" value="Genomic_DNA"/>
</dbReference>
<comment type="caution">
    <text evidence="1">The sequence shown here is derived from an EMBL/GenBank/DDBJ whole genome shotgun (WGS) entry which is preliminary data.</text>
</comment>
<evidence type="ECO:0000313" key="2">
    <source>
        <dbReference type="Proteomes" id="UP001139171"/>
    </source>
</evidence>
<gene>
    <name evidence="1" type="ORF">LPW36_15805</name>
</gene>
<dbReference type="PROSITE" id="PS51257">
    <property type="entry name" value="PROKAR_LIPOPROTEIN"/>
    <property type="match status" value="1"/>
</dbReference>
<reference evidence="1" key="1">
    <citation type="submission" date="2021-11" db="EMBL/GenBank/DDBJ databases">
        <title>Jinshanibacter sp. isolated from one year old Eriocheir sinensis.</title>
        <authorList>
            <person name="Li J.-Y."/>
            <person name="He W."/>
            <person name="Gao T.-H."/>
        </authorList>
    </citation>
    <scope>NUCLEOTIDE SEQUENCE</scope>
    <source>
        <strain evidence="1">LJY008</strain>
    </source>
</reference>
<sequence>MKKLIPLILIPFLQACGDAGSDTELPTIKAKSAYTCSQYNEYRTYGDRESQRRMISATIQQLDNEYTGESRIEKYYRAVHSTSANIGNSANADRRAYSSELYNIIDHTCLINPDNSLATAVTNSINKFYVDTATQPYLATCQSYLEGSISLENILSLATEERYYLIINPVKVIAETPDYGIEAVTHALVETCTAKPYERVWSQLDLTANKIANNIRHQQGLLESQEREKARLKFELETYGVSLFKTGNADCRDYQTQYEKSQQPGEHQAQYKAALLSTLTDAGELLTPRQRVVFDKLLADNPEGFASALLEATHSGHLGSSPCYKERKGERRKGVELKDAIESMDNIPAAIEPKPLTQNQLVPLGR</sequence>
<dbReference type="Proteomes" id="UP001139171">
    <property type="component" value="Unassembled WGS sequence"/>
</dbReference>
<dbReference type="AlphaFoldDB" id="A0A9X1N073"/>
<accession>A0A9X1N073</accession>
<evidence type="ECO:0008006" key="3">
    <source>
        <dbReference type="Google" id="ProtNLM"/>
    </source>
</evidence>
<keyword evidence="2" id="KW-1185">Reference proteome</keyword>
<evidence type="ECO:0000313" key="1">
    <source>
        <dbReference type="EMBL" id="MCD1127440.1"/>
    </source>
</evidence>